<dbReference type="PANTHER" id="PTHR36102:SF1">
    <property type="entry name" value="YDR124W-LIKE HELICAL BUNDLE DOMAIN-CONTAINING PROTEIN"/>
    <property type="match status" value="1"/>
</dbReference>
<gene>
    <name evidence="3" type="ORF">JMJ35_004835</name>
</gene>
<feature type="compositionally biased region" description="Polar residues" evidence="1">
    <location>
        <begin position="360"/>
        <end position="371"/>
    </location>
</feature>
<feature type="domain" description="Subtelomeric hrmA-associated cluster protein AFUB-079030/YDR124W-like helical bundle" evidence="2">
    <location>
        <begin position="191"/>
        <end position="310"/>
    </location>
</feature>
<dbReference type="PANTHER" id="PTHR36102">
    <property type="entry name" value="CHROMOSOME 10, WHOLE GENOME SHOTGUN SEQUENCE"/>
    <property type="match status" value="1"/>
</dbReference>
<feature type="region of interest" description="Disordered" evidence="1">
    <location>
        <begin position="123"/>
        <end position="174"/>
    </location>
</feature>
<evidence type="ECO:0000259" key="2">
    <source>
        <dbReference type="Pfam" id="PF11001"/>
    </source>
</evidence>
<organism evidence="3 4">
    <name type="scientific">Cladonia borealis</name>
    <dbReference type="NCBI Taxonomy" id="184061"/>
    <lineage>
        <taxon>Eukaryota</taxon>
        <taxon>Fungi</taxon>
        <taxon>Dikarya</taxon>
        <taxon>Ascomycota</taxon>
        <taxon>Pezizomycotina</taxon>
        <taxon>Lecanoromycetes</taxon>
        <taxon>OSLEUM clade</taxon>
        <taxon>Lecanoromycetidae</taxon>
        <taxon>Lecanorales</taxon>
        <taxon>Lecanorineae</taxon>
        <taxon>Cladoniaceae</taxon>
        <taxon>Cladonia</taxon>
    </lineage>
</organism>
<dbReference type="InterPro" id="IPR047092">
    <property type="entry name" value="AFUB_07903/YDR124W-like_hel"/>
</dbReference>
<protein>
    <recommendedName>
        <fullName evidence="2">Subtelomeric hrmA-associated cluster protein AFUB-079030/YDR124W-like helical bundle domain-containing protein</fullName>
    </recommendedName>
</protein>
<name>A0AA39V1X8_9LECA</name>
<proteinExistence type="predicted"/>
<evidence type="ECO:0000313" key="4">
    <source>
        <dbReference type="Proteomes" id="UP001166286"/>
    </source>
</evidence>
<dbReference type="Pfam" id="PF11001">
    <property type="entry name" value="AFUB_07903_YDR124W_hel"/>
    <property type="match status" value="1"/>
</dbReference>
<feature type="region of interest" description="Disordered" evidence="1">
    <location>
        <begin position="1"/>
        <end position="71"/>
    </location>
</feature>
<evidence type="ECO:0000313" key="3">
    <source>
        <dbReference type="EMBL" id="KAK0512818.1"/>
    </source>
</evidence>
<dbReference type="Proteomes" id="UP001166286">
    <property type="component" value="Unassembled WGS sequence"/>
</dbReference>
<dbReference type="EMBL" id="JAFEKC020000009">
    <property type="protein sequence ID" value="KAK0512818.1"/>
    <property type="molecule type" value="Genomic_DNA"/>
</dbReference>
<reference evidence="3" key="1">
    <citation type="submission" date="2023-03" db="EMBL/GenBank/DDBJ databases">
        <title>Complete genome of Cladonia borealis.</title>
        <authorList>
            <person name="Park H."/>
        </authorList>
    </citation>
    <scope>NUCLEOTIDE SEQUENCE</scope>
    <source>
        <strain evidence="3">ANT050790</strain>
    </source>
</reference>
<comment type="caution">
    <text evidence="3">The sequence shown here is derived from an EMBL/GenBank/DDBJ whole genome shotgun (WGS) entry which is preliminary data.</text>
</comment>
<dbReference type="AlphaFoldDB" id="A0AA39V1X8"/>
<sequence>MHNKKDKKLAPANDTKEDIHKVADDPYTSSGHTSQVIDHSQRSRQVVRTLARTYSSSLSGKPTSEPSDKASFVDIGQPKAQRICPEDLRVYQKLIHDLFGDLPDAGTHKVADRGKRLAALATEKTAGATKRAMSHPSIPPRKRQRSSHPHQVTLETDDDDIDDAAPSKSNAIDDDGRTIGVELRTVWVDEMFQAFSSLGQLACRDIATLWIKSCHPKKQTRCPYKGRSRTRPDYWPSSDHWELGLGCRHIEPAHLKKSERLYLLRHLLCYGGQFCTDILEESTRKIPVSGADHWTPAKIEVLKGIYRVRRKEIEYENGAFTRSLLDGLAGLHANNKPQVCDTEIYPSEYSSEKIKRRNLPRSTNYSSINSERPNRESNARTILPTAVANASVRPSGTLIDHEADIDRTNWEERDKPEPTTIEGVTSIPSIPKATEGCASRVRMSMPSTMFPAQQQETRIKSFRYQHRRLLTDTPSPILSWKQSIHAEEHLSKSTPIDYQEQTSSALSFHVASELWTSDELGYIREDNMVSSRTDLGDYPSDMPDTEVQEHTSPLRPLAFRASGIVGSSSGLAGLDSYWHTPITVPSGMGGQQYDAAHYPSWDHAPATAKDSYWHTPITVPSGMGGQQYDAAHYPSWDHAPATANTSFRSDFTDTSGTCFSNAGSQDSYNETQDEAIQNQYTPYLNPNFGSFTIDPTYPKIVSDAMSGSSIFYSQGSLML</sequence>
<evidence type="ECO:0000256" key="1">
    <source>
        <dbReference type="SAM" id="MobiDB-lite"/>
    </source>
</evidence>
<feature type="compositionally biased region" description="Basic and acidic residues" evidence="1">
    <location>
        <begin position="14"/>
        <end position="24"/>
    </location>
</feature>
<keyword evidence="4" id="KW-1185">Reference proteome</keyword>
<feature type="region of interest" description="Disordered" evidence="1">
    <location>
        <begin position="351"/>
        <end position="379"/>
    </location>
</feature>
<accession>A0AA39V1X8</accession>
<feature type="compositionally biased region" description="Polar residues" evidence="1">
    <location>
        <begin position="27"/>
        <end position="65"/>
    </location>
</feature>
<dbReference type="InterPro" id="IPR021264">
    <property type="entry name" value="AFUB_079030/YDR124W-like"/>
</dbReference>